<dbReference type="Gene3D" id="3.40.50.300">
    <property type="entry name" value="P-loop containing nucleotide triphosphate hydrolases"/>
    <property type="match status" value="1"/>
</dbReference>
<evidence type="ECO:0000256" key="1">
    <source>
        <dbReference type="ARBA" id="ARBA00022741"/>
    </source>
</evidence>
<dbReference type="RefSeq" id="WP_281898271.1">
    <property type="nucleotide sequence ID" value="NZ_BSDI01000019.1"/>
</dbReference>
<protein>
    <submittedName>
        <fullName evidence="3">DNA-binding protein</fullName>
    </submittedName>
</protein>
<sequence>MLVFATSDKGGTGRSVTSSNVAYRRSLQGSDVCYLDFDFGSPTAGTIFNVDSASRGTTEGGLHSYLQGRISEPQMLDVWTQSDRPSLRHRPPGAGRLVLLPGDSGGGEFAVNHEVVQRCIRLMRRLDEEFDLCLLDLSAGRSYATEMVLAATAEPEMRAVTARWLVFHRWTRQHIIAASGLVYGERGIIEAGRVWGHNQQELMDSIRFVRTAVVDPNSVELAGLRPSQVAWLRDCNRDLQELASQRKVGRTTMLGVIPLDPVLQWREQLISDNDVYARQIANRETVDAFDSLAKRLTEDAAWETL</sequence>
<keyword evidence="3" id="KW-0238">DNA-binding</keyword>
<dbReference type="GO" id="GO:0003677">
    <property type="term" value="F:DNA binding"/>
    <property type="evidence" value="ECO:0007669"/>
    <property type="project" value="UniProtKB-KW"/>
</dbReference>
<evidence type="ECO:0000313" key="3">
    <source>
        <dbReference type="EMBL" id="GLH98975.1"/>
    </source>
</evidence>
<comment type="caution">
    <text evidence="3">The sequence shown here is derived from an EMBL/GenBank/DDBJ whole genome shotgun (WGS) entry which is preliminary data.</text>
</comment>
<dbReference type="SUPFAM" id="SSF52540">
    <property type="entry name" value="P-loop containing nucleoside triphosphate hydrolases"/>
    <property type="match status" value="1"/>
</dbReference>
<evidence type="ECO:0000256" key="2">
    <source>
        <dbReference type="ARBA" id="ARBA00022840"/>
    </source>
</evidence>
<dbReference type="InterPro" id="IPR050625">
    <property type="entry name" value="ParA/MinD_ATPase"/>
</dbReference>
<keyword evidence="4" id="KW-1185">Reference proteome</keyword>
<organism evidence="3 4">
    <name type="scientific">Phytohabitans aurantiacus</name>
    <dbReference type="NCBI Taxonomy" id="3016789"/>
    <lineage>
        <taxon>Bacteria</taxon>
        <taxon>Bacillati</taxon>
        <taxon>Actinomycetota</taxon>
        <taxon>Actinomycetes</taxon>
        <taxon>Micromonosporales</taxon>
        <taxon>Micromonosporaceae</taxon>
    </lineage>
</organism>
<evidence type="ECO:0000313" key="4">
    <source>
        <dbReference type="Proteomes" id="UP001144280"/>
    </source>
</evidence>
<keyword evidence="1" id="KW-0547">Nucleotide-binding</keyword>
<keyword evidence="2" id="KW-0067">ATP-binding</keyword>
<proteinExistence type="predicted"/>
<dbReference type="PANTHER" id="PTHR43384:SF6">
    <property type="entry name" value="SEPTUM SITE-DETERMINING PROTEIN MIND HOMOLOG, CHLOROPLASTIC"/>
    <property type="match status" value="1"/>
</dbReference>
<dbReference type="NCBIfam" id="NF040564">
    <property type="entry name" value="SCO2523_fam"/>
    <property type="match status" value="1"/>
</dbReference>
<name>A0ABQ5QXE7_9ACTN</name>
<dbReference type="EMBL" id="BSDI01000019">
    <property type="protein sequence ID" value="GLH98975.1"/>
    <property type="molecule type" value="Genomic_DNA"/>
</dbReference>
<gene>
    <name evidence="3" type="ORF">Pa4123_42500</name>
</gene>
<reference evidence="3" key="1">
    <citation type="submission" date="2022-12" db="EMBL/GenBank/DDBJ databases">
        <title>New Phytohabitans aurantiacus sp. RD004123 nov., an actinomycete isolated from soil.</title>
        <authorList>
            <person name="Triningsih D.W."/>
            <person name="Harunari E."/>
            <person name="Igarashi Y."/>
        </authorList>
    </citation>
    <scope>NUCLEOTIDE SEQUENCE</scope>
    <source>
        <strain evidence="3">RD004123</strain>
    </source>
</reference>
<dbReference type="InterPro" id="IPR027417">
    <property type="entry name" value="P-loop_NTPase"/>
</dbReference>
<accession>A0ABQ5QXE7</accession>
<dbReference type="PANTHER" id="PTHR43384">
    <property type="entry name" value="SEPTUM SITE-DETERMINING PROTEIN MIND HOMOLOG, CHLOROPLASTIC-RELATED"/>
    <property type="match status" value="1"/>
</dbReference>
<dbReference type="Proteomes" id="UP001144280">
    <property type="component" value="Unassembled WGS sequence"/>
</dbReference>